<comment type="similarity">
    <text evidence="1">Belongs to the eukaryotic ribosomal protein eL34 family.</text>
</comment>
<keyword evidence="5" id="KW-0687">Ribonucleoprotein</keyword>
<dbReference type="Pfam" id="PF00653">
    <property type="entry name" value="BIR"/>
    <property type="match status" value="1"/>
</dbReference>
<evidence type="ECO:0000256" key="6">
    <source>
        <dbReference type="ARBA" id="ARBA00035227"/>
    </source>
</evidence>
<sequence>MITKLEEWNYEYRFKSFKKWPHKRSNLSPEKMATIGFIHNPTKEYTDNVICVLCSKELADWEENDDPSIEHRNHSQHCNFQLLENESLWTVQHFMNVVSEQKLNILKSSFNDVIKKFDTESDKYRLKFLKIPFQRGKLVYHYYKKPRSTPKCGDCKEKLRGIKASRPMERKNMHKRDLKVFRSYGGSVCHKCLKKRIVHSFLVYEERLVNKKQKMLK</sequence>
<proteinExistence type="inferred from homology"/>
<reference evidence="8 9" key="1">
    <citation type="submission" date="2016-04" db="EMBL/GenBank/DDBJ databases">
        <title>The genome of Intoshia linei affirms orthonectids as highly simplified spiralians.</title>
        <authorList>
            <person name="Mikhailov K.V."/>
            <person name="Slusarev G.S."/>
            <person name="Nikitin M.A."/>
            <person name="Logacheva M.D."/>
            <person name="Penin A."/>
            <person name="Aleoshin V."/>
            <person name="Panchin Y.V."/>
        </authorList>
    </citation>
    <scope>NUCLEOTIDE SEQUENCE [LARGE SCALE GENOMIC DNA]</scope>
    <source>
        <strain evidence="8">Intl2013</strain>
        <tissue evidence="8">Whole animal</tissue>
    </source>
</reference>
<dbReference type="PANTHER" id="PTHR46771:SF5">
    <property type="entry name" value="DETERIN"/>
    <property type="match status" value="1"/>
</dbReference>
<evidence type="ECO:0000256" key="2">
    <source>
        <dbReference type="ARBA" id="ARBA00022723"/>
    </source>
</evidence>
<comment type="caution">
    <text evidence="8">The sequence shown here is derived from an EMBL/GenBank/DDBJ whole genome shotgun (WGS) entry which is preliminary data.</text>
</comment>
<dbReference type="GO" id="GO:0005840">
    <property type="term" value="C:ribosome"/>
    <property type="evidence" value="ECO:0007669"/>
    <property type="project" value="UniProtKB-KW"/>
</dbReference>
<dbReference type="SUPFAM" id="SSF57924">
    <property type="entry name" value="Inhibitor of apoptosis (IAP) repeat"/>
    <property type="match status" value="1"/>
</dbReference>
<dbReference type="OrthoDB" id="277449at2759"/>
<evidence type="ECO:0000313" key="8">
    <source>
        <dbReference type="EMBL" id="OAF68436.1"/>
    </source>
</evidence>
<dbReference type="AlphaFoldDB" id="A0A177B2H3"/>
<accession>A0A177B2H3</accession>
<dbReference type="Pfam" id="PF01199">
    <property type="entry name" value="Ribosomal_L34e"/>
    <property type="match status" value="1"/>
</dbReference>
<keyword evidence="2" id="KW-0479">Metal-binding</keyword>
<dbReference type="InterPro" id="IPR001370">
    <property type="entry name" value="BIR_rpt"/>
</dbReference>
<dbReference type="EMBL" id="LWCA01000446">
    <property type="protein sequence ID" value="OAF68436.1"/>
    <property type="molecule type" value="Genomic_DNA"/>
</dbReference>
<evidence type="ECO:0000313" key="9">
    <source>
        <dbReference type="Proteomes" id="UP000078046"/>
    </source>
</evidence>
<name>A0A177B2H3_9BILA</name>
<organism evidence="8 9">
    <name type="scientific">Intoshia linei</name>
    <dbReference type="NCBI Taxonomy" id="1819745"/>
    <lineage>
        <taxon>Eukaryota</taxon>
        <taxon>Metazoa</taxon>
        <taxon>Spiralia</taxon>
        <taxon>Lophotrochozoa</taxon>
        <taxon>Mesozoa</taxon>
        <taxon>Orthonectida</taxon>
        <taxon>Rhopaluridae</taxon>
        <taxon>Intoshia</taxon>
    </lineage>
</organism>
<evidence type="ECO:0000256" key="5">
    <source>
        <dbReference type="ARBA" id="ARBA00023274"/>
    </source>
</evidence>
<dbReference type="Gene3D" id="1.10.1170.10">
    <property type="entry name" value="Inhibitor Of Apoptosis Protein (2mihbC-IAP-1), Chain A"/>
    <property type="match status" value="1"/>
</dbReference>
<dbReference type="PANTHER" id="PTHR46771">
    <property type="entry name" value="DETERIN"/>
    <property type="match status" value="1"/>
</dbReference>
<evidence type="ECO:0000256" key="7">
    <source>
        <dbReference type="ARBA" id="ARBA00035333"/>
    </source>
</evidence>
<evidence type="ECO:0000256" key="3">
    <source>
        <dbReference type="ARBA" id="ARBA00022833"/>
    </source>
</evidence>
<evidence type="ECO:0000256" key="1">
    <source>
        <dbReference type="ARBA" id="ARBA00009875"/>
    </source>
</evidence>
<dbReference type="GO" id="GO:1990904">
    <property type="term" value="C:ribonucleoprotein complex"/>
    <property type="evidence" value="ECO:0007669"/>
    <property type="project" value="UniProtKB-KW"/>
</dbReference>
<keyword evidence="9" id="KW-1185">Reference proteome</keyword>
<gene>
    <name evidence="8" type="ORF">A3Q56_03795</name>
</gene>
<dbReference type="Proteomes" id="UP000078046">
    <property type="component" value="Unassembled WGS sequence"/>
</dbReference>
<protein>
    <recommendedName>
        <fullName evidence="6">Large ribosomal subunit protein eL34</fullName>
    </recommendedName>
    <alternativeName>
        <fullName evidence="7">60S ribosomal protein L34</fullName>
    </alternativeName>
</protein>
<dbReference type="InterPro" id="IPR038562">
    <property type="entry name" value="Ribosomal_eL34_C_sf"/>
</dbReference>
<dbReference type="GO" id="GO:0006412">
    <property type="term" value="P:translation"/>
    <property type="evidence" value="ECO:0007669"/>
    <property type="project" value="InterPro"/>
</dbReference>
<keyword evidence="3" id="KW-0862">Zinc</keyword>
<dbReference type="InterPro" id="IPR051190">
    <property type="entry name" value="Baculoviral_IAP"/>
</dbReference>
<dbReference type="SMART" id="SM00238">
    <property type="entry name" value="BIR"/>
    <property type="match status" value="1"/>
</dbReference>
<keyword evidence="4 8" id="KW-0689">Ribosomal protein</keyword>
<dbReference type="CDD" id="cd00022">
    <property type="entry name" value="BIR"/>
    <property type="match status" value="1"/>
</dbReference>
<dbReference type="PROSITE" id="PS50143">
    <property type="entry name" value="BIR_REPEAT_2"/>
    <property type="match status" value="1"/>
</dbReference>
<dbReference type="InterPro" id="IPR008195">
    <property type="entry name" value="Ribosomal_eL34"/>
</dbReference>
<dbReference type="Gene3D" id="6.20.340.10">
    <property type="match status" value="1"/>
</dbReference>
<evidence type="ECO:0000256" key="4">
    <source>
        <dbReference type="ARBA" id="ARBA00022980"/>
    </source>
</evidence>
<dbReference type="PRINTS" id="PR01250">
    <property type="entry name" value="RIBOSOMALL34"/>
</dbReference>
<dbReference type="GO" id="GO:0003735">
    <property type="term" value="F:structural constituent of ribosome"/>
    <property type="evidence" value="ECO:0007669"/>
    <property type="project" value="InterPro"/>
</dbReference>
<dbReference type="GO" id="GO:0046872">
    <property type="term" value="F:metal ion binding"/>
    <property type="evidence" value="ECO:0007669"/>
    <property type="project" value="UniProtKB-KW"/>
</dbReference>